<dbReference type="AlphaFoldDB" id="A0A134ABL6"/>
<evidence type="ECO:0000256" key="12">
    <source>
        <dbReference type="HAMAP-Rule" id="MF_00015"/>
    </source>
</evidence>
<dbReference type="Proteomes" id="UP000070442">
    <property type="component" value="Unassembled WGS sequence"/>
</dbReference>
<dbReference type="STRING" id="755172.HMPREF1863_01566"/>
<dbReference type="Pfam" id="PF01726">
    <property type="entry name" value="LexA_DNA_bind"/>
    <property type="match status" value="1"/>
</dbReference>
<keyword evidence="11 12" id="KW-0742">SOS response</keyword>
<evidence type="ECO:0000256" key="10">
    <source>
        <dbReference type="ARBA" id="ARBA00023204"/>
    </source>
</evidence>
<dbReference type="InterPro" id="IPR036390">
    <property type="entry name" value="WH_DNA-bd_sf"/>
</dbReference>
<evidence type="ECO:0000256" key="6">
    <source>
        <dbReference type="ARBA" id="ARBA00022813"/>
    </source>
</evidence>
<feature type="site" description="Cleavage; by autolysis" evidence="12">
    <location>
        <begin position="115"/>
        <end position="116"/>
    </location>
</feature>
<evidence type="ECO:0000313" key="16">
    <source>
        <dbReference type="EMBL" id="KXB65058.1"/>
    </source>
</evidence>
<keyword evidence="8 12" id="KW-0238">DNA-binding</keyword>
<dbReference type="InterPro" id="IPR006199">
    <property type="entry name" value="LexA_DNA-bd_dom"/>
</dbReference>
<evidence type="ECO:0000256" key="5">
    <source>
        <dbReference type="ARBA" id="ARBA00022801"/>
    </source>
</evidence>
<evidence type="ECO:0000256" key="7">
    <source>
        <dbReference type="ARBA" id="ARBA00023015"/>
    </source>
</evidence>
<dbReference type="GO" id="GO:0006508">
    <property type="term" value="P:proteolysis"/>
    <property type="evidence" value="ECO:0007669"/>
    <property type="project" value="InterPro"/>
</dbReference>
<dbReference type="GO" id="GO:0006260">
    <property type="term" value="P:DNA replication"/>
    <property type="evidence" value="ECO:0007669"/>
    <property type="project" value="UniProtKB-UniRule"/>
</dbReference>
<evidence type="ECO:0000313" key="17">
    <source>
        <dbReference type="Proteomes" id="UP000070442"/>
    </source>
</evidence>
<dbReference type="NCBIfam" id="TIGR00498">
    <property type="entry name" value="lexA"/>
    <property type="match status" value="1"/>
</dbReference>
<dbReference type="CDD" id="cd06529">
    <property type="entry name" value="S24_LexA-like"/>
    <property type="match status" value="1"/>
</dbReference>
<keyword evidence="6 12" id="KW-0068">Autocatalytic cleavage</keyword>
<evidence type="ECO:0000256" key="11">
    <source>
        <dbReference type="ARBA" id="ARBA00023236"/>
    </source>
</evidence>
<keyword evidence="4 12" id="KW-0227">DNA damage</keyword>
<dbReference type="InterPro" id="IPR015927">
    <property type="entry name" value="Peptidase_S24_S26A/B/C"/>
</dbReference>
<evidence type="ECO:0000256" key="4">
    <source>
        <dbReference type="ARBA" id="ARBA00022763"/>
    </source>
</evidence>
<evidence type="ECO:0000259" key="15">
    <source>
        <dbReference type="Pfam" id="PF01726"/>
    </source>
</evidence>
<evidence type="ECO:0000256" key="2">
    <source>
        <dbReference type="ARBA" id="ARBA00022491"/>
    </source>
</evidence>
<dbReference type="EC" id="3.4.21.88" evidence="12"/>
<dbReference type="InterPro" id="IPR036388">
    <property type="entry name" value="WH-like_DNA-bd_sf"/>
</dbReference>
<dbReference type="PRINTS" id="PR00726">
    <property type="entry name" value="LEXASERPTASE"/>
</dbReference>
<reference evidence="17" key="1">
    <citation type="submission" date="2016-01" db="EMBL/GenBank/DDBJ databases">
        <authorList>
            <person name="Mitreva M."/>
            <person name="Pepin K.H."/>
            <person name="Mihindukulasuriya K.A."/>
            <person name="Fulton R."/>
            <person name="Fronick C."/>
            <person name="O'Laughlin M."/>
            <person name="Miner T."/>
            <person name="Herter B."/>
            <person name="Rosa B.A."/>
            <person name="Cordes M."/>
            <person name="Tomlinson C."/>
            <person name="Wollam A."/>
            <person name="Palsikar V.B."/>
            <person name="Mardis E.R."/>
            <person name="Wilson R.K."/>
        </authorList>
    </citation>
    <scope>NUCLEOTIDE SEQUENCE [LARGE SCALE GENOMIC DNA]</scope>
    <source>
        <strain evidence="17">DNF00729</strain>
    </source>
</reference>
<dbReference type="Gene3D" id="2.10.109.10">
    <property type="entry name" value="Umud Fragment, subunit A"/>
    <property type="match status" value="1"/>
</dbReference>
<dbReference type="EMBL" id="LSDG01000045">
    <property type="protein sequence ID" value="KXB65058.1"/>
    <property type="molecule type" value="Genomic_DNA"/>
</dbReference>
<keyword evidence="5 12" id="KW-0378">Hydrolase</keyword>
<dbReference type="GO" id="GO:0003677">
    <property type="term" value="F:DNA binding"/>
    <property type="evidence" value="ECO:0007669"/>
    <property type="project" value="UniProtKB-UniRule"/>
</dbReference>
<keyword evidence="9 12" id="KW-0804">Transcription</keyword>
<dbReference type="PATRIC" id="fig|755172.3.peg.1526"/>
<dbReference type="GO" id="GO:0009432">
    <property type="term" value="P:SOS response"/>
    <property type="evidence" value="ECO:0007669"/>
    <property type="project" value="UniProtKB-UniRule"/>
</dbReference>
<dbReference type="Pfam" id="PF00717">
    <property type="entry name" value="Peptidase_S24"/>
    <property type="match status" value="1"/>
</dbReference>
<dbReference type="InterPro" id="IPR039418">
    <property type="entry name" value="LexA-like"/>
</dbReference>
<feature type="domain" description="LexA repressor DNA-binding" evidence="15">
    <location>
        <begin position="24"/>
        <end position="87"/>
    </location>
</feature>
<dbReference type="SUPFAM" id="SSF51306">
    <property type="entry name" value="LexA/Signal peptidase"/>
    <property type="match status" value="1"/>
</dbReference>
<dbReference type="GO" id="GO:0045892">
    <property type="term" value="P:negative regulation of DNA-templated transcription"/>
    <property type="evidence" value="ECO:0007669"/>
    <property type="project" value="UniProtKB-UniRule"/>
</dbReference>
<comment type="similarity">
    <text evidence="1 12 13">Belongs to the peptidase S24 family.</text>
</comment>
<evidence type="ECO:0000256" key="13">
    <source>
        <dbReference type="RuleBase" id="RU003991"/>
    </source>
</evidence>
<evidence type="ECO:0000256" key="1">
    <source>
        <dbReference type="ARBA" id="ARBA00007484"/>
    </source>
</evidence>
<dbReference type="FunFam" id="2.10.109.10:FF:000001">
    <property type="entry name" value="LexA repressor"/>
    <property type="match status" value="1"/>
</dbReference>
<protein>
    <recommendedName>
        <fullName evidence="12">LexA repressor</fullName>
        <ecNumber evidence="12">3.4.21.88</ecNumber>
    </recommendedName>
</protein>
<sequence>MFEIYVRFWYTVINLEKELYSMYEDLTDRESTILLFIKRYIETNGYPPSIRNICEGCNIKSTSTVHSHLEKLEYKNYIRRGATINRAIEIVQQDDDFLYSKKKTVDVPILGRVAAGMPILAAENISDTIPLANDVVRDRNLFFLTVQGESMIEAGILDGDQVLIEQCSTAREGEIVLALIDEEATIKTFYKDTENHRYRLQPENSSMEPIYVEDLQILGKVIGLYRMF</sequence>
<comment type="caution">
    <text evidence="16">The sequence shown here is derived from an EMBL/GenBank/DDBJ whole genome shotgun (WGS) entry which is preliminary data.</text>
</comment>
<feature type="DNA-binding region" description="H-T-H motif" evidence="12">
    <location>
        <begin position="50"/>
        <end position="70"/>
    </location>
</feature>
<feature type="domain" description="Peptidase S24/S26A/S26B/S26C" evidence="14">
    <location>
        <begin position="108"/>
        <end position="222"/>
    </location>
</feature>
<feature type="active site" description="For autocatalytic cleavage activity" evidence="12">
    <location>
        <position position="187"/>
    </location>
</feature>
<dbReference type="InterPro" id="IPR050077">
    <property type="entry name" value="LexA_repressor"/>
</dbReference>
<name>A0A134ABL6_9FIRM</name>
<dbReference type="HAMAP" id="MF_00015">
    <property type="entry name" value="LexA"/>
    <property type="match status" value="1"/>
</dbReference>
<dbReference type="GO" id="GO:0004252">
    <property type="term" value="F:serine-type endopeptidase activity"/>
    <property type="evidence" value="ECO:0007669"/>
    <property type="project" value="UniProtKB-UniRule"/>
</dbReference>
<evidence type="ECO:0000256" key="8">
    <source>
        <dbReference type="ARBA" id="ARBA00023125"/>
    </source>
</evidence>
<keyword evidence="2 12" id="KW-0678">Repressor</keyword>
<dbReference type="SUPFAM" id="SSF46785">
    <property type="entry name" value="Winged helix' DNA-binding domain"/>
    <property type="match status" value="1"/>
</dbReference>
<keyword evidence="3 12" id="KW-0235">DNA replication</keyword>
<keyword evidence="10 12" id="KW-0234">DNA repair</keyword>
<dbReference type="PANTHER" id="PTHR33516:SF2">
    <property type="entry name" value="LEXA REPRESSOR-RELATED"/>
    <property type="match status" value="1"/>
</dbReference>
<gene>
    <name evidence="12" type="primary">lexA</name>
    <name evidence="16" type="ORF">HMPREF1863_01566</name>
</gene>
<evidence type="ECO:0000259" key="14">
    <source>
        <dbReference type="Pfam" id="PF00717"/>
    </source>
</evidence>
<dbReference type="InterPro" id="IPR006197">
    <property type="entry name" value="Peptidase_S24_LexA"/>
</dbReference>
<dbReference type="Gene3D" id="1.10.10.10">
    <property type="entry name" value="Winged helix-like DNA-binding domain superfamily/Winged helix DNA-binding domain"/>
    <property type="match status" value="1"/>
</dbReference>
<evidence type="ECO:0000256" key="9">
    <source>
        <dbReference type="ARBA" id="ARBA00023163"/>
    </source>
</evidence>
<dbReference type="PANTHER" id="PTHR33516">
    <property type="entry name" value="LEXA REPRESSOR"/>
    <property type="match status" value="1"/>
</dbReference>
<dbReference type="InterPro" id="IPR036286">
    <property type="entry name" value="LexA/Signal_pep-like_sf"/>
</dbReference>
<dbReference type="InterPro" id="IPR006200">
    <property type="entry name" value="LexA"/>
</dbReference>
<feature type="active site" description="For autocatalytic cleavage activity" evidence="12">
    <location>
        <position position="150"/>
    </location>
</feature>
<evidence type="ECO:0000256" key="3">
    <source>
        <dbReference type="ARBA" id="ARBA00022705"/>
    </source>
</evidence>
<dbReference type="GO" id="GO:0006281">
    <property type="term" value="P:DNA repair"/>
    <property type="evidence" value="ECO:0007669"/>
    <property type="project" value="UniProtKB-UniRule"/>
</dbReference>
<accession>A0A134ABL6</accession>
<comment type="subunit">
    <text evidence="12">Homodimer.</text>
</comment>
<proteinExistence type="inferred from homology"/>
<keyword evidence="7 12" id="KW-0805">Transcription regulation</keyword>
<keyword evidence="17" id="KW-1185">Reference proteome</keyword>
<organism evidence="16 17">
    <name type="scientific">Aedoeadaptatus coxii</name>
    <dbReference type="NCBI Taxonomy" id="755172"/>
    <lineage>
        <taxon>Bacteria</taxon>
        <taxon>Bacillati</taxon>
        <taxon>Bacillota</taxon>
        <taxon>Tissierellia</taxon>
        <taxon>Tissierellales</taxon>
        <taxon>Peptoniphilaceae</taxon>
        <taxon>Aedoeadaptatus</taxon>
    </lineage>
</organism>
<comment type="catalytic activity">
    <reaction evidence="12">
        <text>Hydrolysis of Ala-|-Gly bond in repressor LexA.</text>
        <dbReference type="EC" id="3.4.21.88"/>
    </reaction>
</comment>
<comment type="function">
    <text evidence="12">Represses a number of genes involved in the response to DNA damage (SOS response), including recA and lexA. In the presence of single-stranded DNA, RecA interacts with LexA causing an autocatalytic cleavage which disrupts the DNA-binding part of LexA, leading to derepression of the SOS regulon and eventually DNA repair.</text>
</comment>